<dbReference type="Proteomes" id="UP000296049">
    <property type="component" value="Unassembled WGS sequence"/>
</dbReference>
<name>R0LLL8_ANAPL</name>
<sequence>MPGVALGAAEMHLENSHQAITASTALPNRKATTTAIKPELLTLHLSQHSSGGISSVDKAGGGFHTAEPSLRIHQATWRTCGSRIFLHAAPRGQGERELPRGDIPARCSSRAGQAAAAPRALRLRAGLAPLKGVVRCLRGLTLIGADSMIYKVEQNCGLSCIGIPACLSSSSTSMLIKSLTIKITLITVIRLETEVFIFICTCVPAHPAVCRSDGTEGNKRAVSTSSGGRGVRSNNGPFEFMALGPLIPSRAGGFRATDVILLGAPTWSSDPSCVGSLYLRGGGIYIASPFTAACYYSPCSSSSAAGSSPLLLSLPTATILQVVCTSAVTAGSSRGELCSIISLFVEEQEKNPTLQHNFLVCRRTRKGLEGARDNKYISKEPFTGDACKERHLQRLLRWQQLLIQLVGRALLTCGMGASAQAAVSAPRSSGKPSVHSTGELLELVCTAGNASADSGARANKPDWKAHLMPHLGLGLKCHRLSCSTALETVSTDYSGALTEFVCFVESPACGGLPSRAQGASPHPKLSKPCADTALNGTIRACGALCRISEPLRFGCALWGFPAATAPRLVQIYHRSGTRGGRWSPSGGGWTCFKGWGTYSSSSDVRSVSINQTNSPTDLAPGGKSPSSWLTLFLKDAQLPSCQGAGGGAGGADSSSSWLASWHRLRRRTASVGPLWGRKEDVPSKTLGIKEKRMFQPAPVRRYQGGMIEIRLGVEETDLAPSNPFSGRKALISSSVELQRVHCSIVCQLLVLVPSRGGCLVTSTAWCCCLLVCPSAALQKGSFISLQKRIVNYPWCYLHCVANSDGSLQKEHGVAHLLVSAQSTGAYSGPGQALAVTSAGARARTVVLSAVHTDWDEAVTSASNEKLTELMVKALAVICSEGLGGPAARPLGSAEGGSGLAGGRSSGQAEHSFTVSPCALSSRLVARDQRSAEGRQPAPLGVVCLWEGRASWVSRQVLTAGALLRCGARCNSGCQPQTKRMLLLSAACNGSASHHTACSLTASAIGRAPITLKIGIEAVQAARGCQSRSVVTQTESGDDTFTWKMS</sequence>
<proteinExistence type="predicted"/>
<keyword evidence="2" id="KW-1185">Reference proteome</keyword>
<dbReference type="EMBL" id="KB742595">
    <property type="protein sequence ID" value="EOB06589.1"/>
    <property type="molecule type" value="Genomic_DNA"/>
</dbReference>
<organism evidence="1 2">
    <name type="scientific">Anas platyrhynchos</name>
    <name type="common">Mallard</name>
    <name type="synonym">Anas boschas</name>
    <dbReference type="NCBI Taxonomy" id="8839"/>
    <lineage>
        <taxon>Eukaryota</taxon>
        <taxon>Metazoa</taxon>
        <taxon>Chordata</taxon>
        <taxon>Craniata</taxon>
        <taxon>Vertebrata</taxon>
        <taxon>Euteleostomi</taxon>
        <taxon>Archelosauria</taxon>
        <taxon>Archosauria</taxon>
        <taxon>Dinosauria</taxon>
        <taxon>Saurischia</taxon>
        <taxon>Theropoda</taxon>
        <taxon>Coelurosauria</taxon>
        <taxon>Aves</taxon>
        <taxon>Neognathae</taxon>
        <taxon>Galloanserae</taxon>
        <taxon>Anseriformes</taxon>
        <taxon>Anatidae</taxon>
        <taxon>Anatinae</taxon>
        <taxon>Anas</taxon>
    </lineage>
</organism>
<reference evidence="2" key="1">
    <citation type="journal article" date="2013" name="Nat. Genet.">
        <title>The duck genome and transcriptome provide insight into an avian influenza virus reservoir species.</title>
        <authorList>
            <person name="Huang Y."/>
            <person name="Li Y."/>
            <person name="Burt D.W."/>
            <person name="Chen H."/>
            <person name="Zhang Y."/>
            <person name="Qian W."/>
            <person name="Kim H."/>
            <person name="Gan S."/>
            <person name="Zhao Y."/>
            <person name="Li J."/>
            <person name="Yi K."/>
            <person name="Feng H."/>
            <person name="Zhu P."/>
            <person name="Li B."/>
            <person name="Liu Q."/>
            <person name="Fairley S."/>
            <person name="Magor K.E."/>
            <person name="Du Z."/>
            <person name="Hu X."/>
            <person name="Goodman L."/>
            <person name="Tafer H."/>
            <person name="Vignal A."/>
            <person name="Lee T."/>
            <person name="Kim K.W."/>
            <person name="Sheng Z."/>
            <person name="An Y."/>
            <person name="Searle S."/>
            <person name="Herrero J."/>
            <person name="Groenen M.A."/>
            <person name="Crooijmans R.P."/>
            <person name="Faraut T."/>
            <person name="Cai Q."/>
            <person name="Webster R.G."/>
            <person name="Aldridge J.R."/>
            <person name="Warren W.C."/>
            <person name="Bartschat S."/>
            <person name="Kehr S."/>
            <person name="Marz M."/>
            <person name="Stadler P.F."/>
            <person name="Smith J."/>
            <person name="Kraus R.H."/>
            <person name="Zhao Y."/>
            <person name="Ren L."/>
            <person name="Fei J."/>
            <person name="Morisson M."/>
            <person name="Kaiser P."/>
            <person name="Griffin D.K."/>
            <person name="Rao M."/>
            <person name="Pitel F."/>
            <person name="Wang J."/>
            <person name="Li N."/>
        </authorList>
    </citation>
    <scope>NUCLEOTIDE SEQUENCE [LARGE SCALE GENOMIC DNA]</scope>
</reference>
<evidence type="ECO:0000313" key="1">
    <source>
        <dbReference type="EMBL" id="EOB06589.1"/>
    </source>
</evidence>
<evidence type="ECO:0000313" key="2">
    <source>
        <dbReference type="Proteomes" id="UP000296049"/>
    </source>
</evidence>
<gene>
    <name evidence="1" type="ORF">Anapl_08595</name>
</gene>
<accession>R0LLL8</accession>
<dbReference type="AlphaFoldDB" id="R0LLL8"/>
<protein>
    <submittedName>
        <fullName evidence="1">Uncharacterized protein</fullName>
    </submittedName>
</protein>